<dbReference type="PROSITE" id="PS00211">
    <property type="entry name" value="ABC_TRANSPORTER_1"/>
    <property type="match status" value="1"/>
</dbReference>
<evidence type="ECO:0000256" key="6">
    <source>
        <dbReference type="ARBA" id="ARBA00022967"/>
    </source>
</evidence>
<dbReference type="AlphaFoldDB" id="A0A1J0A482"/>
<keyword evidence="6" id="KW-1278">Translocase</keyword>
<evidence type="ECO:0000256" key="4">
    <source>
        <dbReference type="ARBA" id="ARBA00022840"/>
    </source>
</evidence>
<sequence>MTLLEIKNVNKEYKAGQKALNNVSLSIDEGEFVVIIGPSGAGKSTLIRIINQLVAPTSGDVIFKGQSISSAKGKELRRLRSHIGMIFQHYNLIERTNVLKNVLHGKLGQVSFFTSAFGRYSQEDRNTAMDLLKQVGLEDQAYKRADELSGGQMQRVGICRALMQNPALILADEPIASLDPKSSDVVMRQLKDITESKGVTTIVNLHQVDVAKKFATRIIGVRKGEIVFDGKPSELTDDMIETIYNNELSQAGKIKSIPVVSMSQEEGQVYG</sequence>
<dbReference type="GO" id="GO:0005524">
    <property type="term" value="F:ATP binding"/>
    <property type="evidence" value="ECO:0007669"/>
    <property type="project" value="UniProtKB-KW"/>
</dbReference>
<dbReference type="RefSeq" id="WP_071456330.1">
    <property type="nucleotide sequence ID" value="NZ_CP017267.1"/>
</dbReference>
<dbReference type="EMBL" id="CP017267">
    <property type="protein sequence ID" value="APB30757.1"/>
    <property type="molecule type" value="Genomic_DNA"/>
</dbReference>
<dbReference type="Pfam" id="PF00005">
    <property type="entry name" value="ABC_tran"/>
    <property type="match status" value="1"/>
</dbReference>
<evidence type="ECO:0000313" key="10">
    <source>
        <dbReference type="Proteomes" id="UP000191200"/>
    </source>
</evidence>
<feature type="domain" description="ABC transporter" evidence="8">
    <location>
        <begin position="4"/>
        <end position="248"/>
    </location>
</feature>
<keyword evidence="2" id="KW-1003">Cell membrane</keyword>
<dbReference type="CDD" id="cd03256">
    <property type="entry name" value="ABC_PhnC_transporter"/>
    <property type="match status" value="1"/>
</dbReference>
<dbReference type="GO" id="GO:0015416">
    <property type="term" value="F:ABC-type phosphonate transporter activity"/>
    <property type="evidence" value="ECO:0007669"/>
    <property type="project" value="InterPro"/>
</dbReference>
<dbReference type="STRING" id="519472.BHY08_02300"/>
<proteinExistence type="predicted"/>
<evidence type="ECO:0000256" key="1">
    <source>
        <dbReference type="ARBA" id="ARBA00022448"/>
    </source>
</evidence>
<evidence type="ECO:0000256" key="3">
    <source>
        <dbReference type="ARBA" id="ARBA00022741"/>
    </source>
</evidence>
<reference evidence="9 10" key="1">
    <citation type="submission" date="2016-09" db="EMBL/GenBank/DDBJ databases">
        <title>Vagococcus teuberi sp. nov., isolated from the Malian artisanal sour milk fene.</title>
        <authorList>
            <person name="Wullschleger S."/>
            <person name="Seifert C."/>
            <person name="Baumgartner S."/>
            <person name="Lacroix C."/>
            <person name="Bonfoh B."/>
            <person name="Stevens M.J."/>
            <person name="Meile L."/>
        </authorList>
    </citation>
    <scope>NUCLEOTIDE SEQUENCE [LARGE SCALE GENOMIC DNA]</scope>
    <source>
        <strain evidence="9 10">DSM 21459</strain>
    </source>
</reference>
<gene>
    <name evidence="9" type="ORF">BHY08_02300</name>
</gene>
<dbReference type="NCBIfam" id="TIGR02315">
    <property type="entry name" value="ABC_phnC"/>
    <property type="match status" value="1"/>
</dbReference>
<evidence type="ECO:0000256" key="2">
    <source>
        <dbReference type="ARBA" id="ARBA00022475"/>
    </source>
</evidence>
<keyword evidence="7" id="KW-0472">Membrane</keyword>
<organism evidence="9 10">
    <name type="scientific">Vagococcus teuberi</name>
    <dbReference type="NCBI Taxonomy" id="519472"/>
    <lineage>
        <taxon>Bacteria</taxon>
        <taxon>Bacillati</taxon>
        <taxon>Bacillota</taxon>
        <taxon>Bacilli</taxon>
        <taxon>Lactobacillales</taxon>
        <taxon>Enterococcaceae</taxon>
        <taxon>Vagococcus</taxon>
    </lineage>
</organism>
<dbReference type="Gene3D" id="3.40.50.300">
    <property type="entry name" value="P-loop containing nucleotide triphosphate hydrolases"/>
    <property type="match status" value="1"/>
</dbReference>
<dbReference type="SUPFAM" id="SSF52540">
    <property type="entry name" value="P-loop containing nucleoside triphosphate hydrolases"/>
    <property type="match status" value="1"/>
</dbReference>
<dbReference type="InterPro" id="IPR050086">
    <property type="entry name" value="MetN_ABC_transporter-like"/>
</dbReference>
<dbReference type="InterPro" id="IPR017871">
    <property type="entry name" value="ABC_transporter-like_CS"/>
</dbReference>
<dbReference type="InterPro" id="IPR027417">
    <property type="entry name" value="P-loop_NTPase"/>
</dbReference>
<keyword evidence="3" id="KW-0547">Nucleotide-binding</keyword>
<dbReference type="KEGG" id="vte:BHY08_02300"/>
<dbReference type="PROSITE" id="PS50893">
    <property type="entry name" value="ABC_TRANSPORTER_2"/>
    <property type="match status" value="1"/>
</dbReference>
<dbReference type="PANTHER" id="PTHR43166">
    <property type="entry name" value="AMINO ACID IMPORT ATP-BINDING PROTEIN"/>
    <property type="match status" value="1"/>
</dbReference>
<dbReference type="InterPro" id="IPR012693">
    <property type="entry name" value="ABC_transpr_PhnC"/>
</dbReference>
<evidence type="ECO:0000256" key="7">
    <source>
        <dbReference type="ARBA" id="ARBA00023136"/>
    </source>
</evidence>
<dbReference type="GO" id="GO:0016887">
    <property type="term" value="F:ATP hydrolysis activity"/>
    <property type="evidence" value="ECO:0007669"/>
    <property type="project" value="InterPro"/>
</dbReference>
<keyword evidence="4 9" id="KW-0067">ATP-binding</keyword>
<keyword evidence="5" id="KW-0918">Phosphonate transport</keyword>
<dbReference type="PANTHER" id="PTHR43166:SF6">
    <property type="entry name" value="PHOSPHONATES IMPORT ATP-BINDING PROTEIN PHNC"/>
    <property type="match status" value="1"/>
</dbReference>
<name>A0A1J0A482_9ENTE</name>
<keyword evidence="10" id="KW-1185">Reference proteome</keyword>
<dbReference type="SMART" id="SM00382">
    <property type="entry name" value="AAA"/>
    <property type="match status" value="1"/>
</dbReference>
<evidence type="ECO:0000256" key="5">
    <source>
        <dbReference type="ARBA" id="ARBA00022885"/>
    </source>
</evidence>
<evidence type="ECO:0000313" key="9">
    <source>
        <dbReference type="EMBL" id="APB30757.1"/>
    </source>
</evidence>
<protein>
    <submittedName>
        <fullName evidence="9">Phosphonate ABC transporter ATP-binding protein</fullName>
    </submittedName>
</protein>
<accession>A0A1J0A482</accession>
<dbReference type="GO" id="GO:0016020">
    <property type="term" value="C:membrane"/>
    <property type="evidence" value="ECO:0007669"/>
    <property type="project" value="InterPro"/>
</dbReference>
<dbReference type="InterPro" id="IPR003593">
    <property type="entry name" value="AAA+_ATPase"/>
</dbReference>
<keyword evidence="1" id="KW-0813">Transport</keyword>
<dbReference type="InterPro" id="IPR003439">
    <property type="entry name" value="ABC_transporter-like_ATP-bd"/>
</dbReference>
<evidence type="ECO:0000259" key="8">
    <source>
        <dbReference type="PROSITE" id="PS50893"/>
    </source>
</evidence>
<dbReference type="Proteomes" id="UP000191200">
    <property type="component" value="Chromosome"/>
</dbReference>
<dbReference type="OrthoDB" id="9802264at2"/>